<evidence type="ECO:0000256" key="1">
    <source>
        <dbReference type="PROSITE-ProRule" id="PRU00042"/>
    </source>
</evidence>
<feature type="transmembrane region" description="Helical" evidence="2">
    <location>
        <begin position="222"/>
        <end position="246"/>
    </location>
</feature>
<dbReference type="PROSITE" id="PS50157">
    <property type="entry name" value="ZINC_FINGER_C2H2_2"/>
    <property type="match status" value="1"/>
</dbReference>
<keyword evidence="1" id="KW-0863">Zinc-finger</keyword>
<organism evidence="4 5">
    <name type="scientific">Oedothorax gibbosus</name>
    <dbReference type="NCBI Taxonomy" id="931172"/>
    <lineage>
        <taxon>Eukaryota</taxon>
        <taxon>Metazoa</taxon>
        <taxon>Ecdysozoa</taxon>
        <taxon>Arthropoda</taxon>
        <taxon>Chelicerata</taxon>
        <taxon>Arachnida</taxon>
        <taxon>Araneae</taxon>
        <taxon>Araneomorphae</taxon>
        <taxon>Entelegynae</taxon>
        <taxon>Araneoidea</taxon>
        <taxon>Linyphiidae</taxon>
        <taxon>Erigoninae</taxon>
        <taxon>Oedothorax</taxon>
    </lineage>
</organism>
<dbReference type="AlphaFoldDB" id="A0AAV6UJQ4"/>
<feature type="transmembrane region" description="Helical" evidence="2">
    <location>
        <begin position="6"/>
        <end position="23"/>
    </location>
</feature>
<keyword evidence="5" id="KW-1185">Reference proteome</keyword>
<protein>
    <recommendedName>
        <fullName evidence="3">C2H2-type domain-containing protein</fullName>
    </recommendedName>
</protein>
<dbReference type="PANTHER" id="PTHR21385:SF0">
    <property type="entry name" value="RE51073P"/>
    <property type="match status" value="1"/>
</dbReference>
<keyword evidence="1" id="KW-0479">Metal-binding</keyword>
<name>A0AAV6UJQ4_9ARAC</name>
<dbReference type="InterPro" id="IPR013087">
    <property type="entry name" value="Znf_C2H2_type"/>
</dbReference>
<keyword evidence="1" id="KW-0862">Zinc</keyword>
<evidence type="ECO:0000313" key="5">
    <source>
        <dbReference type="Proteomes" id="UP000827092"/>
    </source>
</evidence>
<accession>A0AAV6UJQ4</accession>
<reference evidence="4 5" key="1">
    <citation type="journal article" date="2022" name="Nat. Ecol. Evol.">
        <title>A masculinizing supergene underlies an exaggerated male reproductive morph in a spider.</title>
        <authorList>
            <person name="Hendrickx F."/>
            <person name="De Corte Z."/>
            <person name="Sonet G."/>
            <person name="Van Belleghem S.M."/>
            <person name="Kostlbacher S."/>
            <person name="Vangestel C."/>
        </authorList>
    </citation>
    <scope>NUCLEOTIDE SEQUENCE [LARGE SCALE GENOMIC DNA]</scope>
    <source>
        <strain evidence="4">W744_W776</strain>
    </source>
</reference>
<feature type="domain" description="C2H2-type" evidence="3">
    <location>
        <begin position="85"/>
        <end position="109"/>
    </location>
</feature>
<keyword evidence="2" id="KW-1133">Transmembrane helix</keyword>
<dbReference type="Proteomes" id="UP000827092">
    <property type="component" value="Unassembled WGS sequence"/>
</dbReference>
<sequence>MYRSYYYAEISILLLLYYAGWNFPSKNVFKCSRLKSRLVRMIIVKKVLPILHRYKLSLPLECPFHSERDALWWPDIQVDFQDGHWHCPLCGAAFSSEGHLVTHWDGWHTRTIAEDSVCFASFCDIFRCEVILAALEAEKHQPSWDTLPSFHLSQNRTSCDRRKMAALQKKCKVVMGECLLAFLWSLSSKDFRDIESEVNQAVCSYLTCNKYSDSSLQVVQPVPILVCLIVGFVLIGGFCCCYYALYSFTYSEYIYKSNVFCNGAPKLPSYMTAKDDIVYRRNSRGGYNAHHR</sequence>
<dbReference type="PANTHER" id="PTHR21385">
    <property type="entry name" value="ZINC FINGER PROTEIN-RELATED"/>
    <property type="match status" value="1"/>
</dbReference>
<dbReference type="EMBL" id="JAFNEN010000392">
    <property type="protein sequence ID" value="KAG8183999.1"/>
    <property type="molecule type" value="Genomic_DNA"/>
</dbReference>
<dbReference type="GO" id="GO:0008270">
    <property type="term" value="F:zinc ion binding"/>
    <property type="evidence" value="ECO:0007669"/>
    <property type="project" value="UniProtKB-KW"/>
</dbReference>
<keyword evidence="2" id="KW-0472">Membrane</keyword>
<evidence type="ECO:0000313" key="4">
    <source>
        <dbReference type="EMBL" id="KAG8183999.1"/>
    </source>
</evidence>
<evidence type="ECO:0000256" key="2">
    <source>
        <dbReference type="SAM" id="Phobius"/>
    </source>
</evidence>
<proteinExistence type="predicted"/>
<keyword evidence="2" id="KW-0812">Transmembrane</keyword>
<evidence type="ECO:0000259" key="3">
    <source>
        <dbReference type="PROSITE" id="PS50157"/>
    </source>
</evidence>
<comment type="caution">
    <text evidence="4">The sequence shown here is derived from an EMBL/GenBank/DDBJ whole genome shotgun (WGS) entry which is preliminary data.</text>
</comment>
<gene>
    <name evidence="4" type="ORF">JTE90_029139</name>
</gene>
<dbReference type="PROSITE" id="PS00028">
    <property type="entry name" value="ZINC_FINGER_C2H2_1"/>
    <property type="match status" value="1"/>
</dbReference>